<dbReference type="Proteomes" id="UP000214646">
    <property type="component" value="Unassembled WGS sequence"/>
</dbReference>
<protein>
    <submittedName>
        <fullName evidence="2">Transcriptional regulator, PadR family</fullName>
    </submittedName>
</protein>
<reference evidence="3" key="1">
    <citation type="submission" date="2017-06" db="EMBL/GenBank/DDBJ databases">
        <title>Genome analysis of Fimbriiglobus ruber SP5, the first member of the order Planctomycetales with confirmed chitinolytic capability.</title>
        <authorList>
            <person name="Ravin N.V."/>
            <person name="Rakitin A.L."/>
            <person name="Ivanova A.A."/>
            <person name="Beletsky A.V."/>
            <person name="Kulichevskaya I.S."/>
            <person name="Mardanov A.V."/>
            <person name="Dedysh S.N."/>
        </authorList>
    </citation>
    <scope>NUCLEOTIDE SEQUENCE [LARGE SCALE GENOMIC DNA]</scope>
    <source>
        <strain evidence="3">SP5</strain>
    </source>
</reference>
<dbReference type="OrthoDB" id="9808017at2"/>
<name>A0A225E2L7_9BACT</name>
<keyword evidence="3" id="KW-1185">Reference proteome</keyword>
<dbReference type="InterPro" id="IPR005149">
    <property type="entry name" value="Tscrpt_reg_PadR_N"/>
</dbReference>
<dbReference type="PANTHER" id="PTHR33169:SF14">
    <property type="entry name" value="TRANSCRIPTIONAL REGULATOR RV3488"/>
    <property type="match status" value="1"/>
</dbReference>
<evidence type="ECO:0000259" key="1">
    <source>
        <dbReference type="Pfam" id="PF03551"/>
    </source>
</evidence>
<dbReference type="SUPFAM" id="SSF46785">
    <property type="entry name" value="Winged helix' DNA-binding domain"/>
    <property type="match status" value="1"/>
</dbReference>
<dbReference type="AlphaFoldDB" id="A0A225E2L7"/>
<organism evidence="2 3">
    <name type="scientific">Fimbriiglobus ruber</name>
    <dbReference type="NCBI Taxonomy" id="1908690"/>
    <lineage>
        <taxon>Bacteria</taxon>
        <taxon>Pseudomonadati</taxon>
        <taxon>Planctomycetota</taxon>
        <taxon>Planctomycetia</taxon>
        <taxon>Gemmatales</taxon>
        <taxon>Gemmataceae</taxon>
        <taxon>Fimbriiglobus</taxon>
    </lineage>
</organism>
<proteinExistence type="predicted"/>
<evidence type="ECO:0000313" key="3">
    <source>
        <dbReference type="Proteomes" id="UP000214646"/>
    </source>
</evidence>
<dbReference type="Pfam" id="PF03551">
    <property type="entry name" value="PadR"/>
    <property type="match status" value="1"/>
</dbReference>
<dbReference type="InterPro" id="IPR052509">
    <property type="entry name" value="Metal_resp_DNA-bind_regulator"/>
</dbReference>
<gene>
    <name evidence="2" type="ORF">FRUB_01182</name>
</gene>
<evidence type="ECO:0000313" key="2">
    <source>
        <dbReference type="EMBL" id="OWK47483.1"/>
    </source>
</evidence>
<feature type="domain" description="Transcription regulator PadR N-terminal" evidence="1">
    <location>
        <begin position="17"/>
        <end position="94"/>
    </location>
</feature>
<dbReference type="EMBL" id="NIDE01000001">
    <property type="protein sequence ID" value="OWK47483.1"/>
    <property type="molecule type" value="Genomic_DNA"/>
</dbReference>
<dbReference type="InterPro" id="IPR036390">
    <property type="entry name" value="WH_DNA-bd_sf"/>
</dbReference>
<accession>A0A225E2L7</accession>
<dbReference type="RefSeq" id="WP_088252580.1">
    <property type="nucleotide sequence ID" value="NZ_NIDE01000001.1"/>
</dbReference>
<dbReference type="PANTHER" id="PTHR33169">
    <property type="entry name" value="PADR-FAMILY TRANSCRIPTIONAL REGULATOR"/>
    <property type="match status" value="1"/>
</dbReference>
<dbReference type="InterPro" id="IPR036388">
    <property type="entry name" value="WH-like_DNA-bd_sf"/>
</dbReference>
<dbReference type="Gene3D" id="1.10.10.10">
    <property type="entry name" value="Winged helix-like DNA-binding domain superfamily/Winged helix DNA-binding domain"/>
    <property type="match status" value="1"/>
</dbReference>
<sequence length="114" mass="12708">MEPITGDVLRGHLEAMILAALERGGVHGFEVWRRLEEAGRGSLRLKEGSLYPALYRLEKAGLIASEWENTPAGQRGPRRRVYQLTKKGTHRLAESRAEWDRFVNVVGGILGGLT</sequence>
<comment type="caution">
    <text evidence="2">The sequence shown here is derived from an EMBL/GenBank/DDBJ whole genome shotgun (WGS) entry which is preliminary data.</text>
</comment>